<feature type="domain" description="Acyclic terpene utilisation N-terminal" evidence="1">
    <location>
        <begin position="16"/>
        <end position="98"/>
    </location>
</feature>
<gene>
    <name evidence="2" type="ORF">MAC_01238</name>
</gene>
<evidence type="ECO:0000259" key="1">
    <source>
        <dbReference type="Pfam" id="PF07287"/>
    </source>
</evidence>
<sequence length="312" mass="34061">MIALSISSLINHIRQGDPAIEIYKQATLGDVDFITGDYLAEVNIAQNAEAFALGSHPGFETSELKGLEKTLDAINDKRIKVAINGGALNPKGLAEKVALGDFSGFTEPQYGGLDRFVDPGLPIAEVHDKGSCVITRHPRTRGVVNEDTIKCQLLYELQAQGKDTKGVLEVANIFKDISLKHFSGFHCALNISTAILRPYIAYYPALCQQAHLKEMAHLMEINEFGQAILTSSYPAGGAPAFSGQASTPRNSYNTSNPVAYTGSHRSIRLGDIALERSVDGGPNLNVCVFVRTEKQWEWLRSWLSYVSLYSSL</sequence>
<dbReference type="InParanoid" id="E9DUE0"/>
<dbReference type="Pfam" id="PF07287">
    <property type="entry name" value="AtuA"/>
    <property type="match status" value="2"/>
</dbReference>
<dbReference type="PANTHER" id="PTHR47585">
    <property type="match status" value="1"/>
</dbReference>
<proteinExistence type="predicted"/>
<dbReference type="AlphaFoldDB" id="E9DUE0"/>
<reference evidence="2 3" key="1">
    <citation type="journal article" date="2011" name="PLoS Genet.">
        <title>Genome sequencing and comparative transcriptomics of the model entomopathogenic fungi Metarhizium anisopliae and M. acridum.</title>
        <authorList>
            <person name="Gao Q."/>
            <person name="Jin K."/>
            <person name="Ying S.H."/>
            <person name="Zhang Y."/>
            <person name="Xiao G."/>
            <person name="Shang Y."/>
            <person name="Duan Z."/>
            <person name="Hu X."/>
            <person name="Xie X.Q."/>
            <person name="Zhou G."/>
            <person name="Peng G."/>
            <person name="Luo Z."/>
            <person name="Huang W."/>
            <person name="Wang B."/>
            <person name="Fang W."/>
            <person name="Wang S."/>
            <person name="Zhong Y."/>
            <person name="Ma L.J."/>
            <person name="St Leger R.J."/>
            <person name="Zhao G.P."/>
            <person name="Pei Y."/>
            <person name="Feng M.G."/>
            <person name="Xia Y."/>
            <person name="Wang C."/>
        </authorList>
    </citation>
    <scope>NUCLEOTIDE SEQUENCE [LARGE SCALE GENOMIC DNA]</scope>
    <source>
        <strain evidence="2 3">CQMa 102</strain>
    </source>
</reference>
<dbReference type="OrthoDB" id="10265871at2759"/>
<keyword evidence="3" id="KW-1185">Reference proteome</keyword>
<protein>
    <submittedName>
        <fullName evidence="2">DUF1446 domain-containing protein</fullName>
    </submittedName>
</protein>
<organism evidence="3">
    <name type="scientific">Metarhizium acridum (strain CQMa 102)</name>
    <dbReference type="NCBI Taxonomy" id="655827"/>
    <lineage>
        <taxon>Eukaryota</taxon>
        <taxon>Fungi</taxon>
        <taxon>Dikarya</taxon>
        <taxon>Ascomycota</taxon>
        <taxon>Pezizomycotina</taxon>
        <taxon>Sordariomycetes</taxon>
        <taxon>Hypocreomycetidae</taxon>
        <taxon>Hypocreales</taxon>
        <taxon>Clavicipitaceae</taxon>
        <taxon>Metarhizium</taxon>
    </lineage>
</organism>
<dbReference type="eggNOG" id="ENOG502QS8D">
    <property type="taxonomic scope" value="Eukaryota"/>
</dbReference>
<accession>E9DUE0</accession>
<dbReference type="HOGENOM" id="CLU_891610_0_0_1"/>
<evidence type="ECO:0000313" key="3">
    <source>
        <dbReference type="Proteomes" id="UP000002499"/>
    </source>
</evidence>
<dbReference type="EMBL" id="GL698474">
    <property type="protein sequence ID" value="EFY92602.1"/>
    <property type="molecule type" value="Genomic_DNA"/>
</dbReference>
<dbReference type="Proteomes" id="UP000002499">
    <property type="component" value="Unassembled WGS sequence"/>
</dbReference>
<dbReference type="PANTHER" id="PTHR47585:SF1">
    <property type="entry name" value="DUF1446 DOMAIN-CONTAINING PROTEIN"/>
    <property type="match status" value="1"/>
</dbReference>
<dbReference type="InterPro" id="IPR010839">
    <property type="entry name" value="AtuA_N"/>
</dbReference>
<name>E9DUE0_METAQ</name>
<evidence type="ECO:0000313" key="2">
    <source>
        <dbReference type="EMBL" id="EFY92602.1"/>
    </source>
</evidence>
<feature type="domain" description="Acyclic terpene utilisation N-terminal" evidence="1">
    <location>
        <begin position="102"/>
        <end position="159"/>
    </location>
</feature>